<evidence type="ECO:0000313" key="3">
    <source>
        <dbReference type="Proteomes" id="UP000308271"/>
    </source>
</evidence>
<dbReference type="InterPro" id="IPR029052">
    <property type="entry name" value="Metallo-depent_PP-like"/>
</dbReference>
<feature type="domain" description="Calcineurin-like phosphoesterase" evidence="1">
    <location>
        <begin position="33"/>
        <end position="279"/>
    </location>
</feature>
<dbReference type="InterPro" id="IPR004843">
    <property type="entry name" value="Calcineurin-like_PHP"/>
</dbReference>
<evidence type="ECO:0000259" key="1">
    <source>
        <dbReference type="Pfam" id="PF00149"/>
    </source>
</evidence>
<dbReference type="CDD" id="cd00838">
    <property type="entry name" value="MPP_superfamily"/>
    <property type="match status" value="2"/>
</dbReference>
<accession>A0A5C4S786</accession>
<proteinExistence type="predicted"/>
<dbReference type="OrthoDB" id="596345at2"/>
<evidence type="ECO:0000313" key="2">
    <source>
        <dbReference type="EMBL" id="TNJ39165.1"/>
    </source>
</evidence>
<keyword evidence="3" id="KW-1185">Reference proteome</keyword>
<dbReference type="RefSeq" id="WP_139456643.1">
    <property type="nucleotide sequence ID" value="NZ_VDCH01000008.1"/>
</dbReference>
<dbReference type="Pfam" id="PF00149">
    <property type="entry name" value="Metallophos"/>
    <property type="match status" value="1"/>
</dbReference>
<dbReference type="PANTHER" id="PTHR43143:SF6">
    <property type="entry name" value="BLL3016 PROTEIN"/>
    <property type="match status" value="1"/>
</dbReference>
<dbReference type="AlphaFoldDB" id="A0A5C4S786"/>
<dbReference type="EMBL" id="VDCH01000008">
    <property type="protein sequence ID" value="TNJ39165.1"/>
    <property type="molecule type" value="Genomic_DNA"/>
</dbReference>
<dbReference type="InterPro" id="IPR051918">
    <property type="entry name" value="STPP_CPPED1"/>
</dbReference>
<dbReference type="PANTHER" id="PTHR43143">
    <property type="entry name" value="METALLOPHOSPHOESTERASE, CALCINEURIN SUPERFAMILY"/>
    <property type="match status" value="1"/>
</dbReference>
<reference evidence="2 3" key="1">
    <citation type="submission" date="2019-05" db="EMBL/GenBank/DDBJ databases">
        <title>Draft Whole-Genome sequence of the green sulfur bacterium Chlorobaculum thiosulfatiphilum DSM 249.</title>
        <authorList>
            <person name="Meyer T.E."/>
            <person name="Kyndt J.A."/>
        </authorList>
    </citation>
    <scope>NUCLEOTIDE SEQUENCE [LARGE SCALE GENOMIC DNA]</scope>
    <source>
        <strain evidence="2 3">DSM 249</strain>
    </source>
</reference>
<sequence>MSIGRLFGKSGAVFALFVLLQFPAAAWAEPWKFGVMGDTQWTCADPSGQNPRTVPVSIIGQVNRQFIDAGVKFVIQVGDLSDDGKEVSEEVRVAAARPLIDAGIGFFAFRGNHEAQKKNDNGYGAPGFRQRYRQTRDGGFRKTDGNSFIVGSNFSSPVEVSRDLDGLSYSFDCGDGEERARFVIIDNWPLPGRLVANSTHYPSGCTVADQQPWIGERLDRRTRGAAHTFVLSHQPLIGAGHQDTLFSGYANEHPEWQNAFFESLQDNGVRLFICGHDHIHQRSLVTSPDGKSKVEQLIAQSVSTKFYTPKVLDDAKWFGQKSREISISQEHEAVGYYIFTIDGPTVTVDYWADEDGHWQSDAAYPQGAGRPDTGVTPQFHFVKKEHWSYSLNGKQFLVAQGASYTVVRDGRDGRDGSEARVLDGVNASESRDASLDTAGGKGRPLTKVVNTGWIAAGSSKHRSGNLATPLFFISGLGELGGDRADTFVLSMSYDPAKIRPEAIASGRFGLVTRDSARRWINAVEANSGGTATFIDGPWKRGYALGSHGIDRKHQCAWAVINHEGAFAVANFSAH</sequence>
<dbReference type="GO" id="GO:0016787">
    <property type="term" value="F:hydrolase activity"/>
    <property type="evidence" value="ECO:0007669"/>
    <property type="project" value="InterPro"/>
</dbReference>
<dbReference type="Gene3D" id="3.60.21.10">
    <property type="match status" value="1"/>
</dbReference>
<name>A0A5C4S786_CHLTI</name>
<comment type="caution">
    <text evidence="2">The sequence shown here is derived from an EMBL/GenBank/DDBJ whole genome shotgun (WGS) entry which is preliminary data.</text>
</comment>
<dbReference type="Proteomes" id="UP000308271">
    <property type="component" value="Unassembled WGS sequence"/>
</dbReference>
<protein>
    <submittedName>
        <fullName evidence="2">Metallophosphoesterase</fullName>
    </submittedName>
</protein>
<dbReference type="SUPFAM" id="SSF56300">
    <property type="entry name" value="Metallo-dependent phosphatases"/>
    <property type="match status" value="1"/>
</dbReference>
<organism evidence="2 3">
    <name type="scientific">Chlorobaculum thiosulfatiphilum</name>
    <name type="common">Chlorobium limicola f.sp. thiosulfatophilum</name>
    <dbReference type="NCBI Taxonomy" id="115852"/>
    <lineage>
        <taxon>Bacteria</taxon>
        <taxon>Pseudomonadati</taxon>
        <taxon>Chlorobiota</taxon>
        <taxon>Chlorobiia</taxon>
        <taxon>Chlorobiales</taxon>
        <taxon>Chlorobiaceae</taxon>
        <taxon>Chlorobaculum</taxon>
    </lineage>
</organism>
<gene>
    <name evidence="2" type="ORF">FGF66_05285</name>
</gene>